<dbReference type="EMBL" id="CAADGD010000064">
    <property type="protein sequence ID" value="VFK71400.1"/>
    <property type="molecule type" value="Genomic_DNA"/>
</dbReference>
<dbReference type="EMBL" id="CAADFZ010000060">
    <property type="protein sequence ID" value="VFK65272.1"/>
    <property type="molecule type" value="Genomic_DNA"/>
</dbReference>
<proteinExistence type="predicted"/>
<reference evidence="1" key="1">
    <citation type="submission" date="2019-02" db="EMBL/GenBank/DDBJ databases">
        <authorList>
            <person name="Gruber-Vodicka R. H."/>
            <person name="Seah K. B. B."/>
        </authorList>
    </citation>
    <scope>NUCLEOTIDE SEQUENCE</scope>
    <source>
        <strain evidence="2">BECK_BY19</strain>
        <strain evidence="1">BECK_BY8</strain>
    </source>
</reference>
<gene>
    <name evidence="1" type="ORF">BECKUNK1418G_GA0071005_106010</name>
    <name evidence="2" type="ORF">BECKUNK1418H_GA0071006_106410</name>
</gene>
<organism evidence="1">
    <name type="scientific">Candidatus Kentrum sp. UNK</name>
    <dbReference type="NCBI Taxonomy" id="2126344"/>
    <lineage>
        <taxon>Bacteria</taxon>
        <taxon>Pseudomonadati</taxon>
        <taxon>Pseudomonadota</taxon>
        <taxon>Gammaproteobacteria</taxon>
        <taxon>Candidatus Kentrum</taxon>
    </lineage>
</organism>
<accession>A0A451AGW4</accession>
<evidence type="ECO:0000313" key="2">
    <source>
        <dbReference type="EMBL" id="VFK71400.1"/>
    </source>
</evidence>
<sequence length="71" mass="8282">MTEDLVIVKIHRHHEEHAAFYGHDLKRVAATLGERGRQFICLPSNPKKHVVPDTRKLTMFHQNEETDHDIS</sequence>
<name>A0A451AGW4_9GAMM</name>
<evidence type="ECO:0000313" key="1">
    <source>
        <dbReference type="EMBL" id="VFK65272.1"/>
    </source>
</evidence>
<dbReference type="AlphaFoldDB" id="A0A451AGW4"/>
<protein>
    <submittedName>
        <fullName evidence="1">Uncharacterized protein</fullName>
    </submittedName>
</protein>